<feature type="transmembrane region" description="Helical" evidence="1">
    <location>
        <begin position="119"/>
        <end position="140"/>
    </location>
</feature>
<keyword evidence="1" id="KW-0472">Membrane</keyword>
<dbReference type="InterPro" id="IPR019428">
    <property type="entry name" value="7TM_GPCR_serpentine_rcpt_Str"/>
</dbReference>
<keyword evidence="3" id="KW-1185">Reference proteome</keyword>
<proteinExistence type="predicted"/>
<keyword evidence="1" id="KW-1133">Transmembrane helix</keyword>
<organism evidence="2 3">
    <name type="scientific">Ditylenchus destructor</name>
    <dbReference type="NCBI Taxonomy" id="166010"/>
    <lineage>
        <taxon>Eukaryota</taxon>
        <taxon>Metazoa</taxon>
        <taxon>Ecdysozoa</taxon>
        <taxon>Nematoda</taxon>
        <taxon>Chromadorea</taxon>
        <taxon>Rhabditida</taxon>
        <taxon>Tylenchina</taxon>
        <taxon>Tylenchomorpha</taxon>
        <taxon>Sphaerularioidea</taxon>
        <taxon>Anguinidae</taxon>
        <taxon>Anguininae</taxon>
        <taxon>Ditylenchus</taxon>
    </lineage>
</organism>
<dbReference type="Pfam" id="PF10326">
    <property type="entry name" value="7TM_GPCR_Str"/>
    <property type="match status" value="1"/>
</dbReference>
<evidence type="ECO:0000313" key="3">
    <source>
        <dbReference type="Proteomes" id="UP001201812"/>
    </source>
</evidence>
<sequence>MLATLVLIYAIIAWCSYKLRKTFKMASQFISRKTVHDLNGQIIVALVVQAILPLGMMFVVVAYMGYAQISKAPQSSSAITLVAILFHWVPLDFVPYKASGNIYVHSASQTIQMDTFNTYNAYTCLVMGLSSNLTLAWLILKATKVEMKHYSTILLHSIVVNIAYLVVSAIVQPVLLLILITKSLIRIHL</sequence>
<feature type="transmembrane region" description="Helical" evidence="1">
    <location>
        <begin position="78"/>
        <end position="99"/>
    </location>
</feature>
<gene>
    <name evidence="2" type="ORF">DdX_13942</name>
</gene>
<keyword evidence="1" id="KW-0812">Transmembrane</keyword>
<protein>
    <submittedName>
        <fullName evidence="2">Uncharacterized protein</fullName>
    </submittedName>
</protein>
<comment type="caution">
    <text evidence="2">The sequence shown here is derived from an EMBL/GenBank/DDBJ whole genome shotgun (WGS) entry which is preliminary data.</text>
</comment>
<dbReference type="AlphaFoldDB" id="A0AAD4R2B8"/>
<reference evidence="2" key="1">
    <citation type="submission" date="2022-01" db="EMBL/GenBank/DDBJ databases">
        <title>Genome Sequence Resource for Two Populations of Ditylenchus destructor, the Migratory Endoparasitic Phytonematode.</title>
        <authorList>
            <person name="Zhang H."/>
            <person name="Lin R."/>
            <person name="Xie B."/>
        </authorList>
    </citation>
    <scope>NUCLEOTIDE SEQUENCE</scope>
    <source>
        <strain evidence="2">BazhouSP</strain>
    </source>
</reference>
<feature type="transmembrane region" description="Helical" evidence="1">
    <location>
        <begin position="42"/>
        <end position="66"/>
    </location>
</feature>
<dbReference type="Proteomes" id="UP001201812">
    <property type="component" value="Unassembled WGS sequence"/>
</dbReference>
<accession>A0AAD4R2B8</accession>
<evidence type="ECO:0000313" key="2">
    <source>
        <dbReference type="EMBL" id="KAI1704862.1"/>
    </source>
</evidence>
<name>A0AAD4R2B8_9BILA</name>
<evidence type="ECO:0000256" key="1">
    <source>
        <dbReference type="SAM" id="Phobius"/>
    </source>
</evidence>
<dbReference type="EMBL" id="JAKKPZ010000062">
    <property type="protein sequence ID" value="KAI1704862.1"/>
    <property type="molecule type" value="Genomic_DNA"/>
</dbReference>
<feature type="transmembrane region" description="Helical" evidence="1">
    <location>
        <begin position="152"/>
        <end position="180"/>
    </location>
</feature>